<dbReference type="AlphaFoldDB" id="A0A8J7CEW9"/>
<dbReference type="InterPro" id="IPR051909">
    <property type="entry name" value="MFP_Cation_Efflux"/>
</dbReference>
<evidence type="ECO:0000256" key="1">
    <source>
        <dbReference type="ARBA" id="ARBA00009477"/>
    </source>
</evidence>
<dbReference type="GO" id="GO:0015679">
    <property type="term" value="P:plasma membrane copper ion transport"/>
    <property type="evidence" value="ECO:0007669"/>
    <property type="project" value="TreeGrafter"/>
</dbReference>
<protein>
    <submittedName>
        <fullName evidence="9">Efflux RND transporter periplasmic adaptor subunit</fullName>
    </submittedName>
</protein>
<dbReference type="Pfam" id="PF25954">
    <property type="entry name" value="Beta-barrel_RND_2"/>
    <property type="match status" value="1"/>
</dbReference>
<proteinExistence type="inferred from homology"/>
<evidence type="ECO:0000259" key="4">
    <source>
        <dbReference type="Pfam" id="PF19335"/>
    </source>
</evidence>
<dbReference type="Gene3D" id="2.40.420.20">
    <property type="match status" value="1"/>
</dbReference>
<feature type="domain" description="Heavy metal binding" evidence="4">
    <location>
        <begin position="117"/>
        <end position="143"/>
    </location>
</feature>
<evidence type="ECO:0000259" key="8">
    <source>
        <dbReference type="Pfam" id="PF25975"/>
    </source>
</evidence>
<dbReference type="InterPro" id="IPR058792">
    <property type="entry name" value="Beta-barrel_RND_2"/>
</dbReference>
<evidence type="ECO:0000313" key="10">
    <source>
        <dbReference type="Proteomes" id="UP000648239"/>
    </source>
</evidence>
<feature type="domain" description="CusB-like three alpha-helical bundle" evidence="5">
    <location>
        <begin position="231"/>
        <end position="293"/>
    </location>
</feature>
<dbReference type="InterPro" id="IPR045800">
    <property type="entry name" value="HMBD"/>
</dbReference>
<dbReference type="PANTHER" id="PTHR30097">
    <property type="entry name" value="CATION EFFLUX SYSTEM PROTEIN CUSB"/>
    <property type="match status" value="1"/>
</dbReference>
<feature type="domain" description="CusB-like beta-barrel" evidence="7">
    <location>
        <begin position="332"/>
        <end position="408"/>
    </location>
</feature>
<feature type="domain" description="CusB-like barrel-sandwich hybrid" evidence="6">
    <location>
        <begin position="196"/>
        <end position="328"/>
    </location>
</feature>
<gene>
    <name evidence="9" type="ORF">IFK94_11520</name>
</gene>
<sequence length="497" mass="55622">MTDNKPSVPEKPAGLQLPPMSRRMQRFSILMFFLLGVALTAFLVGDPLGMFGRQSSSPATSEQEAASAAEEAGQLYMCPMHPEVIESSPGSCPICKMALVEVKQSRPEETGEREVLYWYAPMDPSYVQDEPGLSPMGMKLVPKYADQDTADDSGTIRIDPTQIQNIGVVSTPAVVENISRTSRTVGILDYDAERISWVNTKFEGWIEKVHVNYVGQEVRRGQALFEIYSPDLVSTQEEYLRALEYVDSMEASGREQTLRQAEALLRSARERLGFWDISEEQVQALETTRTVQRTLTVHALTGGIVAEIMQDSLEGMYVKSGMDLYKIADLSTIWVHADIYETDLPWVREGMQAVVSFRNDPEQVYQGKVLYLYPEVNKQTRTLKVCVAVPNPKRRMRPGMYADVSVEGPNIKGAVIIPRSAVLRTGERDLVFLDLGEGRFRPQEVRMGVAGEGDRIQILEGIEAGQEVVVQAQFMLDSESRIQEAIAKFMTRDQSDD</sequence>
<dbReference type="InterPro" id="IPR058649">
    <property type="entry name" value="CzcB_C"/>
</dbReference>
<dbReference type="SUPFAM" id="SSF111369">
    <property type="entry name" value="HlyD-like secretion proteins"/>
    <property type="match status" value="1"/>
</dbReference>
<name>A0A8J7CEW9_9BACT</name>
<dbReference type="Gene3D" id="2.40.30.170">
    <property type="match status" value="1"/>
</dbReference>
<dbReference type="Gene3D" id="6.10.140.730">
    <property type="match status" value="1"/>
</dbReference>
<keyword evidence="2" id="KW-0813">Transport</keyword>
<dbReference type="Pfam" id="PF19335">
    <property type="entry name" value="HMBD"/>
    <property type="match status" value="2"/>
</dbReference>
<evidence type="ECO:0000259" key="6">
    <source>
        <dbReference type="Pfam" id="PF25919"/>
    </source>
</evidence>
<dbReference type="InterPro" id="IPR006143">
    <property type="entry name" value="RND_pump_MFP"/>
</dbReference>
<feature type="domain" description="Heavy metal binding" evidence="4">
    <location>
        <begin position="76"/>
        <end position="102"/>
    </location>
</feature>
<feature type="transmembrane region" description="Helical" evidence="3">
    <location>
        <begin position="27"/>
        <end position="45"/>
    </location>
</feature>
<comment type="caution">
    <text evidence="9">The sequence shown here is derived from an EMBL/GenBank/DDBJ whole genome shotgun (WGS) entry which is preliminary data.</text>
</comment>
<feature type="domain" description="CzcB-like C-terminal circularly permuted SH3-like" evidence="8">
    <location>
        <begin position="415"/>
        <end position="476"/>
    </location>
</feature>
<dbReference type="PANTHER" id="PTHR30097:SF15">
    <property type="entry name" value="CATION EFFLUX SYSTEM PROTEIN CUSB"/>
    <property type="match status" value="1"/>
</dbReference>
<reference evidence="9 10" key="1">
    <citation type="submission" date="2020-08" db="EMBL/GenBank/DDBJ databases">
        <title>Acidobacteriota in marine sediments use diverse sulfur dissimilation pathways.</title>
        <authorList>
            <person name="Wasmund K."/>
        </authorList>
    </citation>
    <scope>NUCLEOTIDE SEQUENCE [LARGE SCALE GENOMIC DNA]</scope>
    <source>
        <strain evidence="9">MAG AM4</strain>
    </source>
</reference>
<dbReference type="GO" id="GO:0016020">
    <property type="term" value="C:membrane"/>
    <property type="evidence" value="ECO:0007669"/>
    <property type="project" value="InterPro"/>
</dbReference>
<keyword evidence="3" id="KW-0472">Membrane</keyword>
<dbReference type="GO" id="GO:0060003">
    <property type="term" value="P:copper ion export"/>
    <property type="evidence" value="ECO:0007669"/>
    <property type="project" value="TreeGrafter"/>
</dbReference>
<evidence type="ECO:0000256" key="2">
    <source>
        <dbReference type="ARBA" id="ARBA00022448"/>
    </source>
</evidence>
<dbReference type="InterPro" id="IPR058790">
    <property type="entry name" value="BSH_CusB"/>
</dbReference>
<evidence type="ECO:0000259" key="7">
    <source>
        <dbReference type="Pfam" id="PF25954"/>
    </source>
</evidence>
<keyword evidence="3" id="KW-0812">Transmembrane</keyword>
<dbReference type="Pfam" id="PF25869">
    <property type="entry name" value="3HB_CusB"/>
    <property type="match status" value="1"/>
</dbReference>
<dbReference type="FunFam" id="2.40.30.170:FF:000010">
    <property type="entry name" value="Efflux RND transporter periplasmic adaptor subunit"/>
    <property type="match status" value="1"/>
</dbReference>
<accession>A0A8J7CEW9</accession>
<dbReference type="Pfam" id="PF25919">
    <property type="entry name" value="BSH_CusB"/>
    <property type="match status" value="1"/>
</dbReference>
<dbReference type="GO" id="GO:0046914">
    <property type="term" value="F:transition metal ion binding"/>
    <property type="evidence" value="ECO:0007669"/>
    <property type="project" value="TreeGrafter"/>
</dbReference>
<evidence type="ECO:0000259" key="5">
    <source>
        <dbReference type="Pfam" id="PF25869"/>
    </source>
</evidence>
<dbReference type="Proteomes" id="UP000648239">
    <property type="component" value="Unassembled WGS sequence"/>
</dbReference>
<comment type="similarity">
    <text evidence="1">Belongs to the membrane fusion protein (MFP) (TC 8.A.1) family.</text>
</comment>
<evidence type="ECO:0000256" key="3">
    <source>
        <dbReference type="SAM" id="Phobius"/>
    </source>
</evidence>
<dbReference type="GO" id="GO:0022857">
    <property type="term" value="F:transmembrane transporter activity"/>
    <property type="evidence" value="ECO:0007669"/>
    <property type="project" value="InterPro"/>
</dbReference>
<dbReference type="GO" id="GO:0030288">
    <property type="term" value="C:outer membrane-bounded periplasmic space"/>
    <property type="evidence" value="ECO:0007669"/>
    <property type="project" value="TreeGrafter"/>
</dbReference>
<dbReference type="NCBIfam" id="TIGR01730">
    <property type="entry name" value="RND_mfp"/>
    <property type="match status" value="1"/>
</dbReference>
<dbReference type="EMBL" id="JACXWD010000041">
    <property type="protein sequence ID" value="MBD3868744.1"/>
    <property type="molecule type" value="Genomic_DNA"/>
</dbReference>
<evidence type="ECO:0000313" key="9">
    <source>
        <dbReference type="EMBL" id="MBD3868744.1"/>
    </source>
</evidence>
<dbReference type="Pfam" id="PF25975">
    <property type="entry name" value="CzcB_C"/>
    <property type="match status" value="1"/>
</dbReference>
<dbReference type="InterPro" id="IPR058791">
    <property type="entry name" value="3HB_CusB"/>
</dbReference>
<keyword evidence="3" id="KW-1133">Transmembrane helix</keyword>
<organism evidence="9 10">
    <name type="scientific">Candidatus Polarisedimenticola svalbardensis</name>
    <dbReference type="NCBI Taxonomy" id="2886004"/>
    <lineage>
        <taxon>Bacteria</taxon>
        <taxon>Pseudomonadati</taxon>
        <taxon>Acidobacteriota</taxon>
        <taxon>Candidatus Polarisedimenticolia</taxon>
        <taxon>Candidatus Polarisedimenticolales</taxon>
        <taxon>Candidatus Polarisedimenticolaceae</taxon>
        <taxon>Candidatus Polarisedimenticola</taxon>
    </lineage>
</organism>